<dbReference type="Proteomes" id="UP000198440">
    <property type="component" value="Unassembled WGS sequence"/>
</dbReference>
<dbReference type="PANTHER" id="PTHR43065">
    <property type="entry name" value="SENSOR HISTIDINE KINASE"/>
    <property type="match status" value="1"/>
</dbReference>
<dbReference type="SUPFAM" id="SSF103190">
    <property type="entry name" value="Sensory domain-like"/>
    <property type="match status" value="1"/>
</dbReference>
<organism evidence="15 16">
    <name type="scientific">Antarctobacter heliothermus</name>
    <dbReference type="NCBI Taxonomy" id="74033"/>
    <lineage>
        <taxon>Bacteria</taxon>
        <taxon>Pseudomonadati</taxon>
        <taxon>Pseudomonadota</taxon>
        <taxon>Alphaproteobacteria</taxon>
        <taxon>Rhodobacterales</taxon>
        <taxon>Roseobacteraceae</taxon>
        <taxon>Antarctobacter</taxon>
    </lineage>
</organism>
<dbReference type="EC" id="2.7.13.3" evidence="3"/>
<dbReference type="OrthoDB" id="7568856at2"/>
<proteinExistence type="predicted"/>
<dbReference type="InterPro" id="IPR003661">
    <property type="entry name" value="HisK_dim/P_dom"/>
</dbReference>
<feature type="transmembrane region" description="Helical" evidence="12">
    <location>
        <begin position="21"/>
        <end position="43"/>
    </location>
</feature>
<evidence type="ECO:0000256" key="9">
    <source>
        <dbReference type="ARBA" id="ARBA00022989"/>
    </source>
</evidence>
<keyword evidence="7 12" id="KW-0812">Transmembrane</keyword>
<dbReference type="Pfam" id="PF00512">
    <property type="entry name" value="HisKA"/>
    <property type="match status" value="1"/>
</dbReference>
<dbReference type="GO" id="GO:0000155">
    <property type="term" value="F:phosphorelay sensor kinase activity"/>
    <property type="evidence" value="ECO:0007669"/>
    <property type="project" value="InterPro"/>
</dbReference>
<dbReference type="Gene3D" id="1.10.287.130">
    <property type="match status" value="1"/>
</dbReference>
<evidence type="ECO:0000256" key="4">
    <source>
        <dbReference type="ARBA" id="ARBA00022475"/>
    </source>
</evidence>
<feature type="coiled-coil region" evidence="11">
    <location>
        <begin position="411"/>
        <end position="438"/>
    </location>
</feature>
<dbReference type="SMART" id="SM00388">
    <property type="entry name" value="HisKA"/>
    <property type="match status" value="1"/>
</dbReference>
<dbReference type="Gene3D" id="3.30.565.10">
    <property type="entry name" value="Histidine kinase-like ATPase, C-terminal domain"/>
    <property type="match status" value="1"/>
</dbReference>
<evidence type="ECO:0000313" key="16">
    <source>
        <dbReference type="Proteomes" id="UP000198440"/>
    </source>
</evidence>
<dbReference type="PROSITE" id="PS50109">
    <property type="entry name" value="HIS_KIN"/>
    <property type="match status" value="1"/>
</dbReference>
<dbReference type="SUPFAM" id="SSF55874">
    <property type="entry name" value="ATPase domain of HSP90 chaperone/DNA topoisomerase II/histidine kinase"/>
    <property type="match status" value="1"/>
</dbReference>
<evidence type="ECO:0000256" key="12">
    <source>
        <dbReference type="SAM" id="Phobius"/>
    </source>
</evidence>
<dbReference type="PANTHER" id="PTHR43065:SF22">
    <property type="entry name" value="HISTIDINE KINASE"/>
    <property type="match status" value="1"/>
</dbReference>
<keyword evidence="10 12" id="KW-0472">Membrane</keyword>
<name>A0A239FBF0_9RHOB</name>
<keyword evidence="11" id="KW-0175">Coiled coil</keyword>
<gene>
    <name evidence="15" type="ORF">SAMN04488078_101914</name>
</gene>
<dbReference type="InterPro" id="IPR003660">
    <property type="entry name" value="HAMP_dom"/>
</dbReference>
<dbReference type="RefSeq" id="WP_089278026.1">
    <property type="nucleotide sequence ID" value="NZ_FZON01000019.1"/>
</dbReference>
<evidence type="ECO:0000256" key="10">
    <source>
        <dbReference type="ARBA" id="ARBA00023136"/>
    </source>
</evidence>
<dbReference type="InterPro" id="IPR033463">
    <property type="entry name" value="sCache_3"/>
</dbReference>
<keyword evidence="8 15" id="KW-0418">Kinase</keyword>
<evidence type="ECO:0000256" key="6">
    <source>
        <dbReference type="ARBA" id="ARBA00022679"/>
    </source>
</evidence>
<evidence type="ECO:0000259" key="14">
    <source>
        <dbReference type="PROSITE" id="PS50885"/>
    </source>
</evidence>
<evidence type="ECO:0000313" key="15">
    <source>
        <dbReference type="EMBL" id="SNS53492.1"/>
    </source>
</evidence>
<evidence type="ECO:0000256" key="1">
    <source>
        <dbReference type="ARBA" id="ARBA00000085"/>
    </source>
</evidence>
<evidence type="ECO:0000256" key="8">
    <source>
        <dbReference type="ARBA" id="ARBA00022777"/>
    </source>
</evidence>
<dbReference type="Pfam" id="PF17202">
    <property type="entry name" value="sCache_3_3"/>
    <property type="match status" value="1"/>
</dbReference>
<dbReference type="SMART" id="SM00304">
    <property type="entry name" value="HAMP"/>
    <property type="match status" value="1"/>
</dbReference>
<dbReference type="InterPro" id="IPR004358">
    <property type="entry name" value="Sig_transdc_His_kin-like_C"/>
</dbReference>
<evidence type="ECO:0000259" key="13">
    <source>
        <dbReference type="PROSITE" id="PS50109"/>
    </source>
</evidence>
<dbReference type="SUPFAM" id="SSF47384">
    <property type="entry name" value="Homodimeric domain of signal transducing histidine kinase"/>
    <property type="match status" value="1"/>
</dbReference>
<dbReference type="InterPro" id="IPR036097">
    <property type="entry name" value="HisK_dim/P_sf"/>
</dbReference>
<sequence length="667" mass="72117">MDRSTTDRPRRAPWRASSVRLRLLVLALAPLTVLMPLLLILGMTRWTSDYDALLIANVDSDLRIAEQYLARIMTTTGDELTGVAESAEFARVLADNGVALTSYLAEKREALALDFLYYLPEEETIGAPSRWPVIVAGLNGQPATEIDIFSGAELAAFPGQLDLRARIPLIETEAAVPTNRTIEDRGMVVHSAAPVALDGGQGVLVGGILLNRNLQFIDTINALVYLNPVTGGERQGTATLFLEDVRVSTNVRLFEDVRALGTRVSAVVRQAVLDDGTTWLDRAFVVNDWYISGYLPVTDSFGERVGMLYVGFLEAPFAAAKRRAVLWMLAAFVGVLILSVPLFLTLARGIFAPLERITRTMQQVGAGDLSARYGDVGARDEIGQVAAHLDDLLGQVQDRDARLRAWGNELNMRVEERTAELREANAKLEETYRQLVMNEKLASIGEITAGVAHEINNPVAVIQGNVDVIRETLGDKAAAVKTELDLVDRQVARIDAMVGKLLQFARPGEFHAYDDVVSLTPLVEDCLTLVEHVLSKSAITVDTRLAPSPEVRADPGEMQQVIINLIMNAAQAMGKNEGPNGTLTLSLSAETRNGRNGTCLTVQDSGPGLPDGMAEAVFDPFFTTKHGEGTGLGLSISQTLVQRAGGLITATNAPDGGACFRVWLPAA</sequence>
<evidence type="ECO:0000256" key="7">
    <source>
        <dbReference type="ARBA" id="ARBA00022692"/>
    </source>
</evidence>
<feature type="transmembrane region" description="Helical" evidence="12">
    <location>
        <begin position="325"/>
        <end position="351"/>
    </location>
</feature>
<dbReference type="Pfam" id="PF00672">
    <property type="entry name" value="HAMP"/>
    <property type="match status" value="1"/>
</dbReference>
<evidence type="ECO:0000256" key="3">
    <source>
        <dbReference type="ARBA" id="ARBA00012438"/>
    </source>
</evidence>
<evidence type="ECO:0000256" key="2">
    <source>
        <dbReference type="ARBA" id="ARBA00004651"/>
    </source>
</evidence>
<dbReference type="Gene3D" id="6.10.340.10">
    <property type="match status" value="1"/>
</dbReference>
<dbReference type="PROSITE" id="PS50885">
    <property type="entry name" value="HAMP"/>
    <property type="match status" value="1"/>
</dbReference>
<feature type="domain" description="HAMP" evidence="14">
    <location>
        <begin position="348"/>
        <end position="401"/>
    </location>
</feature>
<dbReference type="EMBL" id="FZON01000019">
    <property type="protein sequence ID" value="SNS53492.1"/>
    <property type="molecule type" value="Genomic_DNA"/>
</dbReference>
<dbReference type="PRINTS" id="PR00344">
    <property type="entry name" value="BCTRLSENSOR"/>
</dbReference>
<keyword evidence="9 12" id="KW-1133">Transmembrane helix</keyword>
<dbReference type="Pfam" id="PF02518">
    <property type="entry name" value="HATPase_c"/>
    <property type="match status" value="1"/>
</dbReference>
<evidence type="ECO:0000256" key="11">
    <source>
        <dbReference type="SAM" id="Coils"/>
    </source>
</evidence>
<evidence type="ECO:0000256" key="5">
    <source>
        <dbReference type="ARBA" id="ARBA00022553"/>
    </source>
</evidence>
<protein>
    <recommendedName>
        <fullName evidence="3">histidine kinase</fullName>
        <ecNumber evidence="3">2.7.13.3</ecNumber>
    </recommendedName>
</protein>
<dbReference type="SUPFAM" id="SSF158472">
    <property type="entry name" value="HAMP domain-like"/>
    <property type="match status" value="1"/>
</dbReference>
<dbReference type="InterPro" id="IPR005467">
    <property type="entry name" value="His_kinase_dom"/>
</dbReference>
<dbReference type="CDD" id="cd06225">
    <property type="entry name" value="HAMP"/>
    <property type="match status" value="1"/>
</dbReference>
<comment type="catalytic activity">
    <reaction evidence="1">
        <text>ATP + protein L-histidine = ADP + protein N-phospho-L-histidine.</text>
        <dbReference type="EC" id="2.7.13.3"/>
    </reaction>
</comment>
<dbReference type="InterPro" id="IPR029151">
    <property type="entry name" value="Sensor-like_sf"/>
</dbReference>
<dbReference type="GO" id="GO:0005886">
    <property type="term" value="C:plasma membrane"/>
    <property type="evidence" value="ECO:0007669"/>
    <property type="project" value="UniProtKB-SubCell"/>
</dbReference>
<dbReference type="AlphaFoldDB" id="A0A239FBF0"/>
<dbReference type="CDD" id="cd00082">
    <property type="entry name" value="HisKA"/>
    <property type="match status" value="1"/>
</dbReference>
<feature type="domain" description="Histidine kinase" evidence="13">
    <location>
        <begin position="450"/>
        <end position="667"/>
    </location>
</feature>
<keyword evidence="5" id="KW-0597">Phosphoprotein</keyword>
<reference evidence="15 16" key="1">
    <citation type="submission" date="2017-06" db="EMBL/GenBank/DDBJ databases">
        <authorList>
            <person name="Kim H.J."/>
            <person name="Triplett B.A."/>
        </authorList>
    </citation>
    <scope>NUCLEOTIDE SEQUENCE [LARGE SCALE GENOMIC DNA]</scope>
    <source>
        <strain evidence="15 16">DSM 11445</strain>
    </source>
</reference>
<dbReference type="InterPro" id="IPR036890">
    <property type="entry name" value="HATPase_C_sf"/>
</dbReference>
<comment type="subcellular location">
    <subcellularLocation>
        <location evidence="2">Cell membrane</location>
        <topology evidence="2">Multi-pass membrane protein</topology>
    </subcellularLocation>
</comment>
<dbReference type="SMART" id="SM00387">
    <property type="entry name" value="HATPase_c"/>
    <property type="match status" value="1"/>
</dbReference>
<dbReference type="InterPro" id="IPR003594">
    <property type="entry name" value="HATPase_dom"/>
</dbReference>
<accession>A0A239FBF0</accession>
<keyword evidence="6" id="KW-0808">Transferase</keyword>
<keyword evidence="4" id="KW-1003">Cell membrane</keyword>